<accession>A0A0F5JSX5</accession>
<keyword evidence="3" id="KW-1185">Reference proteome</keyword>
<dbReference type="PATRIC" id="fig|28092.6.peg.6248"/>
<protein>
    <submittedName>
        <fullName evidence="2">Uncharacterized protein</fullName>
    </submittedName>
</protein>
<organism evidence="2 3">
    <name type="scientific">Robbsia andropogonis</name>
    <dbReference type="NCBI Taxonomy" id="28092"/>
    <lineage>
        <taxon>Bacteria</taxon>
        <taxon>Pseudomonadati</taxon>
        <taxon>Pseudomonadota</taxon>
        <taxon>Betaproteobacteria</taxon>
        <taxon>Burkholderiales</taxon>
        <taxon>Burkholderiaceae</taxon>
        <taxon>Robbsia</taxon>
    </lineage>
</organism>
<feature type="region of interest" description="Disordered" evidence="1">
    <location>
        <begin position="335"/>
        <end position="361"/>
    </location>
</feature>
<dbReference type="Proteomes" id="UP000033618">
    <property type="component" value="Unassembled WGS sequence"/>
</dbReference>
<comment type="caution">
    <text evidence="2">The sequence shown here is derived from an EMBL/GenBank/DDBJ whole genome shotgun (WGS) entry which is preliminary data.</text>
</comment>
<proteinExistence type="predicted"/>
<dbReference type="AlphaFoldDB" id="A0A0F5JSX5"/>
<sequence>MLLLTTVRSVDARQGADAHDVAAISPGIPYGVGTVHWNGWTPEPIKPSASPRVADVTDDPAPRPDVAVRYDDRTRMLVVAGSKQKAKIIGSLKNAWIDAGLLNAEQGACIASAFRQSASAQPVMLATLAPAPQHQSRPKRASEAALNAMIQRHIKENCAYEEEVRNVRGDNEGKLLIFEAQRIENPFRALFDGDEAYPSPEMRGVENGLNGAVDILTLGIKPLIAKIVANAKRSEYYQSKGDAICAQRYQRWSLAELAMALDVDGLAFMPRHARLPGKGKPLELKHALPGQTRAAYFTTPAGSGVRREILLEVKPANAMGDISAGPIYLKPTSKKTNLSPTIPMRNDRSFWRDASSSMSRT</sequence>
<evidence type="ECO:0000313" key="3">
    <source>
        <dbReference type="Proteomes" id="UP000033618"/>
    </source>
</evidence>
<evidence type="ECO:0000313" key="2">
    <source>
        <dbReference type="EMBL" id="KKB60898.1"/>
    </source>
</evidence>
<dbReference type="STRING" id="28092.WM40_26470"/>
<feature type="region of interest" description="Disordered" evidence="1">
    <location>
        <begin position="44"/>
        <end position="65"/>
    </location>
</feature>
<evidence type="ECO:0000256" key="1">
    <source>
        <dbReference type="SAM" id="MobiDB-lite"/>
    </source>
</evidence>
<reference evidence="2 3" key="1">
    <citation type="submission" date="2015-03" db="EMBL/GenBank/DDBJ databases">
        <title>Draft Genome Sequence of Burkholderia andropogonis type strain ICMP2807, isolated from Sorghum bicolor.</title>
        <authorList>
            <person name="Lopes-Santos L."/>
            <person name="Castro D.B."/>
            <person name="Ottoboni L.M."/>
            <person name="Park D."/>
            <person name="Weirc B.S."/>
            <person name="Destefano S.A."/>
        </authorList>
    </citation>
    <scope>NUCLEOTIDE SEQUENCE [LARGE SCALE GENOMIC DNA]</scope>
    <source>
        <strain evidence="2 3">ICMP2807</strain>
    </source>
</reference>
<dbReference type="EMBL" id="LAQU01000131">
    <property type="protein sequence ID" value="KKB60898.1"/>
    <property type="molecule type" value="Genomic_DNA"/>
</dbReference>
<name>A0A0F5JSX5_9BURK</name>
<gene>
    <name evidence="2" type="ORF">WM40_26470</name>
</gene>